<dbReference type="SUPFAM" id="SSF81321">
    <property type="entry name" value="Family A G protein-coupled receptor-like"/>
    <property type="match status" value="1"/>
</dbReference>
<keyword evidence="2 5" id="KW-0812">Transmembrane</keyword>
<dbReference type="GO" id="GO:0004930">
    <property type="term" value="F:G protein-coupled receptor activity"/>
    <property type="evidence" value="ECO:0007669"/>
    <property type="project" value="InterPro"/>
</dbReference>
<keyword evidence="8" id="KW-1185">Reference proteome</keyword>
<proteinExistence type="predicted"/>
<dbReference type="PANTHER" id="PTHR23112">
    <property type="entry name" value="G PROTEIN-COUPLED RECEPTOR 157-RELATED"/>
    <property type="match status" value="1"/>
</dbReference>
<evidence type="ECO:0000313" key="7">
    <source>
        <dbReference type="EMBL" id="KAG5990325.1"/>
    </source>
</evidence>
<feature type="transmembrane region" description="Helical" evidence="5">
    <location>
        <begin position="175"/>
        <end position="200"/>
    </location>
</feature>
<feature type="transmembrane region" description="Helical" evidence="5">
    <location>
        <begin position="335"/>
        <end position="354"/>
    </location>
</feature>
<keyword evidence="4 5" id="KW-0472">Membrane</keyword>
<feature type="transmembrane region" description="Helical" evidence="5">
    <location>
        <begin position="99"/>
        <end position="115"/>
    </location>
</feature>
<dbReference type="GO" id="GO:0007166">
    <property type="term" value="P:cell surface receptor signaling pathway"/>
    <property type="evidence" value="ECO:0007669"/>
    <property type="project" value="InterPro"/>
</dbReference>
<dbReference type="Proteomes" id="UP000748025">
    <property type="component" value="Unassembled WGS sequence"/>
</dbReference>
<dbReference type="OrthoDB" id="18453at2759"/>
<evidence type="ECO:0000256" key="4">
    <source>
        <dbReference type="ARBA" id="ARBA00023136"/>
    </source>
</evidence>
<comment type="subcellular location">
    <subcellularLocation>
        <location evidence="1">Membrane</location>
        <topology evidence="1">Multi-pass membrane protein</topology>
    </subcellularLocation>
</comment>
<evidence type="ECO:0000313" key="8">
    <source>
        <dbReference type="Proteomes" id="UP000748025"/>
    </source>
</evidence>
<feature type="transmembrane region" description="Helical" evidence="5">
    <location>
        <begin position="374"/>
        <end position="399"/>
    </location>
</feature>
<dbReference type="GO" id="GO:0005886">
    <property type="term" value="C:plasma membrane"/>
    <property type="evidence" value="ECO:0007669"/>
    <property type="project" value="TreeGrafter"/>
</dbReference>
<dbReference type="EMBL" id="SRPW01002812">
    <property type="protein sequence ID" value="KAG5990325.1"/>
    <property type="molecule type" value="Genomic_DNA"/>
</dbReference>
<dbReference type="Gene3D" id="1.20.1070.10">
    <property type="entry name" value="Rhodopsin 7-helix transmembrane proteins"/>
    <property type="match status" value="1"/>
</dbReference>
<organism evidence="7 8">
    <name type="scientific">Claviceps pusilla</name>
    <dbReference type="NCBI Taxonomy" id="123648"/>
    <lineage>
        <taxon>Eukaryota</taxon>
        <taxon>Fungi</taxon>
        <taxon>Dikarya</taxon>
        <taxon>Ascomycota</taxon>
        <taxon>Pezizomycotina</taxon>
        <taxon>Sordariomycetes</taxon>
        <taxon>Hypocreomycetidae</taxon>
        <taxon>Hypocreales</taxon>
        <taxon>Clavicipitaceae</taxon>
        <taxon>Claviceps</taxon>
    </lineage>
</organism>
<dbReference type="Pfam" id="PF00002">
    <property type="entry name" value="7tm_2"/>
    <property type="match status" value="1"/>
</dbReference>
<reference evidence="7" key="1">
    <citation type="journal article" date="2020" name="bioRxiv">
        <title>Whole genome comparisons of ergot fungi reveals the divergence and evolution of species within the genus Claviceps are the result of varying mechanisms driving genome evolution and host range expansion.</title>
        <authorList>
            <person name="Wyka S.A."/>
            <person name="Mondo S.J."/>
            <person name="Liu M."/>
            <person name="Dettman J."/>
            <person name="Nalam V."/>
            <person name="Broders K.D."/>
        </authorList>
    </citation>
    <scope>NUCLEOTIDE SEQUENCE</scope>
    <source>
        <strain evidence="7">CCC 602</strain>
    </source>
</reference>
<dbReference type="InterPro" id="IPR000832">
    <property type="entry name" value="GPCR_2_secretin-like"/>
</dbReference>
<dbReference type="PROSITE" id="PS50261">
    <property type="entry name" value="G_PROTEIN_RECEP_F2_4"/>
    <property type="match status" value="1"/>
</dbReference>
<feature type="transmembrane region" description="Helical" evidence="5">
    <location>
        <begin position="127"/>
        <end position="147"/>
    </location>
</feature>
<dbReference type="InterPro" id="IPR017981">
    <property type="entry name" value="GPCR_2-like_7TM"/>
</dbReference>
<evidence type="ECO:0000256" key="3">
    <source>
        <dbReference type="ARBA" id="ARBA00022989"/>
    </source>
</evidence>
<evidence type="ECO:0000256" key="2">
    <source>
        <dbReference type="ARBA" id="ARBA00022692"/>
    </source>
</evidence>
<comment type="caution">
    <text evidence="7">The sequence shown here is derived from an EMBL/GenBank/DDBJ whole genome shotgun (WGS) entry which is preliminary data.</text>
</comment>
<dbReference type="PANTHER" id="PTHR23112:SF0">
    <property type="entry name" value="TRANSMEMBRANE PROTEIN 116"/>
    <property type="match status" value="1"/>
</dbReference>
<sequence length="473" mass="52416">MESSDDGSKLSAEHTNTLITIERTGASLSMAAIVLTVIAYLSFSKLKTTPNTFLVFASVANAGASIASMMGYDGLRMGVNSPLCQAQGFIFEWFMQADPWWSCAMAVNVFLVFFNNADPSLFQHYTWVYCIICFGGPMVPAVVLVSVRGDPKGPMIGDAALWCWISPSWSIVRLYAYYIPIWICIMLSIIIYIAVGLYVFRRRNQLRNFEDPEPMRGRANVSLSGSESRFSGEEIFPRRNACYGTAFTEVNITVAEPDFDFEGAPTFPASVLRAPSRVSRNDSQVEFRAIPTQTVETTCSYSGGPSNRTTRFGRLGTLTATASMKLKRLDPVKMSYLRTSFIFALSVLITWIPSSVNRLYSLANQGQVSYSLSVASGCVLPLQGVWNAIIFFTTSWSSVQAEARALKARFGHGCREYPRGTTRLDSRLGLSPSTDTSDEFGERHEDCAKKWSGGDKFEMHEQRGAEGFMRQCG</sequence>
<feature type="transmembrane region" description="Helical" evidence="5">
    <location>
        <begin position="20"/>
        <end position="41"/>
    </location>
</feature>
<evidence type="ECO:0000256" key="5">
    <source>
        <dbReference type="SAM" id="Phobius"/>
    </source>
</evidence>
<name>A0A9P7N5Q2_9HYPO</name>
<evidence type="ECO:0000256" key="1">
    <source>
        <dbReference type="ARBA" id="ARBA00004141"/>
    </source>
</evidence>
<evidence type="ECO:0000259" key="6">
    <source>
        <dbReference type="PROSITE" id="PS50261"/>
    </source>
</evidence>
<protein>
    <recommendedName>
        <fullName evidence="6">G-protein coupled receptors family 2 profile 2 domain-containing protein</fullName>
    </recommendedName>
</protein>
<dbReference type="AlphaFoldDB" id="A0A9P7N5Q2"/>
<accession>A0A9P7N5Q2</accession>
<keyword evidence="3 5" id="KW-1133">Transmembrane helix</keyword>
<feature type="transmembrane region" description="Helical" evidence="5">
    <location>
        <begin position="53"/>
        <end position="72"/>
    </location>
</feature>
<gene>
    <name evidence="7" type="ORF">E4U43_004308</name>
</gene>
<dbReference type="GO" id="GO:0007189">
    <property type="term" value="P:adenylate cyclase-activating G protein-coupled receptor signaling pathway"/>
    <property type="evidence" value="ECO:0007669"/>
    <property type="project" value="TreeGrafter"/>
</dbReference>
<feature type="domain" description="G-protein coupled receptors family 2 profile 2" evidence="6">
    <location>
        <begin position="18"/>
        <end position="204"/>
    </location>
</feature>